<dbReference type="AlphaFoldDB" id="A0A8S1J7T8"/>
<dbReference type="EMBL" id="CAJHUC010001634">
    <property type="protein sequence ID" value="CAD7701791.1"/>
    <property type="molecule type" value="Genomic_DNA"/>
</dbReference>
<reference evidence="1" key="1">
    <citation type="submission" date="2020-12" db="EMBL/GenBank/DDBJ databases">
        <authorList>
            <person name="Iha C."/>
        </authorList>
    </citation>
    <scope>NUCLEOTIDE SEQUENCE</scope>
</reference>
<proteinExistence type="predicted"/>
<gene>
    <name evidence="1" type="ORF">OSTQU699_LOCUS7148</name>
</gene>
<keyword evidence="2" id="KW-1185">Reference proteome</keyword>
<comment type="caution">
    <text evidence="1">The sequence shown here is derived from an EMBL/GenBank/DDBJ whole genome shotgun (WGS) entry which is preliminary data.</text>
</comment>
<evidence type="ECO:0000313" key="1">
    <source>
        <dbReference type="EMBL" id="CAD7701791.1"/>
    </source>
</evidence>
<name>A0A8S1J7T8_9CHLO</name>
<accession>A0A8S1J7T8</accession>
<dbReference type="Proteomes" id="UP000708148">
    <property type="component" value="Unassembled WGS sequence"/>
</dbReference>
<sequence length="351" mass="36195">MLPKRQPGLKPAIPRLAVLVAAMALLSRALGRADGLRRIFQADDGTPVPRLSTGGTSMSLNDFSDLTSCAAQTSASFTLVGSGSASASASASCEAKAESTSAATQAIADFLNGTLNDHRQYCGEEMIVTVAAAVGEAVATAYASAEVSVEVSGSGTACADASAEADAFAVSLAKAVLRDAVETTRDVGRRRRVMKPGNNSLCLSASLSVVFARAWAQAKASACQEGQGGARDEEESIARSVQQAVARVLVEVARKSCPANNRLRLDAAEQSLGRNYTVDAVAERVAAEEFASGLAEASGGALTQCDANVEAQCCGDDTSECRLARRPGLTVKSPGGEKCCCLLGLLPYYEQ</sequence>
<organism evidence="1 2">
    <name type="scientific">Ostreobium quekettii</name>
    <dbReference type="NCBI Taxonomy" id="121088"/>
    <lineage>
        <taxon>Eukaryota</taxon>
        <taxon>Viridiplantae</taxon>
        <taxon>Chlorophyta</taxon>
        <taxon>core chlorophytes</taxon>
        <taxon>Ulvophyceae</taxon>
        <taxon>TCBD clade</taxon>
        <taxon>Bryopsidales</taxon>
        <taxon>Ostreobineae</taxon>
        <taxon>Ostreobiaceae</taxon>
        <taxon>Ostreobium</taxon>
    </lineage>
</organism>
<protein>
    <submittedName>
        <fullName evidence="1">Uncharacterized protein</fullName>
    </submittedName>
</protein>
<evidence type="ECO:0000313" key="2">
    <source>
        <dbReference type="Proteomes" id="UP000708148"/>
    </source>
</evidence>